<feature type="region of interest" description="Disordered" evidence="1">
    <location>
        <begin position="99"/>
        <end position="128"/>
    </location>
</feature>
<dbReference type="Proteomes" id="UP000823749">
    <property type="component" value="Chromosome 13"/>
</dbReference>
<proteinExistence type="predicted"/>
<keyword evidence="3" id="KW-1185">Reference proteome</keyword>
<evidence type="ECO:0000313" key="2">
    <source>
        <dbReference type="EMBL" id="KAG5517155.1"/>
    </source>
</evidence>
<gene>
    <name evidence="2" type="ORF">RHGRI_037794</name>
</gene>
<evidence type="ECO:0000256" key="1">
    <source>
        <dbReference type="SAM" id="MobiDB-lite"/>
    </source>
</evidence>
<organism evidence="2 3">
    <name type="scientific">Rhododendron griersonianum</name>
    <dbReference type="NCBI Taxonomy" id="479676"/>
    <lineage>
        <taxon>Eukaryota</taxon>
        <taxon>Viridiplantae</taxon>
        <taxon>Streptophyta</taxon>
        <taxon>Embryophyta</taxon>
        <taxon>Tracheophyta</taxon>
        <taxon>Spermatophyta</taxon>
        <taxon>Magnoliopsida</taxon>
        <taxon>eudicotyledons</taxon>
        <taxon>Gunneridae</taxon>
        <taxon>Pentapetalae</taxon>
        <taxon>asterids</taxon>
        <taxon>Ericales</taxon>
        <taxon>Ericaceae</taxon>
        <taxon>Ericoideae</taxon>
        <taxon>Rhodoreae</taxon>
        <taxon>Rhododendron</taxon>
    </lineage>
</organism>
<reference evidence="2 3" key="1">
    <citation type="submission" date="2020-08" db="EMBL/GenBank/DDBJ databases">
        <title>Plant Genome Project.</title>
        <authorList>
            <person name="Zhang R.-G."/>
        </authorList>
    </citation>
    <scope>NUCLEOTIDE SEQUENCE [LARGE SCALE GENOMIC DNA]</scope>
    <source>
        <strain evidence="2">WSP0</strain>
        <tissue evidence="2">Leaf</tissue>
    </source>
</reference>
<protein>
    <submittedName>
        <fullName evidence="2">Uncharacterized protein</fullName>
    </submittedName>
</protein>
<dbReference type="EMBL" id="JACTNZ010000013">
    <property type="protein sequence ID" value="KAG5517154.1"/>
    <property type="molecule type" value="Genomic_DNA"/>
</dbReference>
<evidence type="ECO:0000313" key="3">
    <source>
        <dbReference type="Proteomes" id="UP000823749"/>
    </source>
</evidence>
<dbReference type="AlphaFoldDB" id="A0AAV6HT35"/>
<sequence>MERKTIQVSHIPLCSSHSLPGDKVGGIGPGIVGNWVSKMVRQVLQRALSGHNGLNKEPKHGKHGKSSILELLHLELSKSLRIISKAQRIEASAGVDGVGDLTERPTGDAVALNGPHQDNLAGPDGQNALGMDQAGVAQVV</sequence>
<dbReference type="EMBL" id="JACTNZ010000013">
    <property type="protein sequence ID" value="KAG5517155.1"/>
    <property type="molecule type" value="Genomic_DNA"/>
</dbReference>
<comment type="caution">
    <text evidence="2">The sequence shown here is derived from an EMBL/GenBank/DDBJ whole genome shotgun (WGS) entry which is preliminary data.</text>
</comment>
<accession>A0AAV6HT35</accession>
<name>A0AAV6HT35_9ERIC</name>